<evidence type="ECO:0000259" key="4">
    <source>
        <dbReference type="Pfam" id="PF22725"/>
    </source>
</evidence>
<protein>
    <submittedName>
        <fullName evidence="5">Uncharacterized protein</fullName>
    </submittedName>
</protein>
<name>A0A1R3VE25_9HYPH</name>
<dbReference type="Pfam" id="PF22725">
    <property type="entry name" value="GFO_IDH_MocA_C3"/>
    <property type="match status" value="1"/>
</dbReference>
<comment type="similarity">
    <text evidence="1">Belongs to the Gfo/Idh/MocA family.</text>
</comment>
<dbReference type="GO" id="GO:0016491">
    <property type="term" value="F:oxidoreductase activity"/>
    <property type="evidence" value="ECO:0007669"/>
    <property type="project" value="UniProtKB-KW"/>
</dbReference>
<dbReference type="RefSeq" id="WP_077381258.1">
    <property type="nucleotide sequence ID" value="NZ_FTPD01000045.1"/>
</dbReference>
<organism evidence="5 6">
    <name type="scientific">Mesorhizobium prunaredense</name>
    <dbReference type="NCBI Taxonomy" id="1631249"/>
    <lineage>
        <taxon>Bacteria</taxon>
        <taxon>Pseudomonadati</taxon>
        <taxon>Pseudomonadota</taxon>
        <taxon>Alphaproteobacteria</taxon>
        <taxon>Hyphomicrobiales</taxon>
        <taxon>Phyllobacteriaceae</taxon>
        <taxon>Mesorhizobium</taxon>
    </lineage>
</organism>
<evidence type="ECO:0000256" key="1">
    <source>
        <dbReference type="ARBA" id="ARBA00010928"/>
    </source>
</evidence>
<sequence>MDQSDAAGIQVLRLDTGRTVVSGAQSTVGVVGAGSIANSMHIPVLRAMQNVEIAWISDANAGRAAATADANRLKSIALDQIGKSIPIPDFVLLAIPLPARPAYFDKFQLGRSAIMAEKPFALDGAEHKRLLANFPVWRLACGYQRRFYATMICLRNIVRSGIFGELRGINVQEGGRLTRAGVQGYIDASTMDGGGLVKNLGCHSLDSILWITGASRYELTVRSIEWDGGTDRHASARFRLDDLESPFAESCDVTWRVSWLEQQSNLFRLNFENASLSCPIRPSESIDLSDGQGNKIGALSVSGTGAALTATQAFYLEWLNFIECAGQEKESLLSAASCLGVSELMDELLQR</sequence>
<reference evidence="6" key="1">
    <citation type="submission" date="2017-01" db="EMBL/GenBank/DDBJ databases">
        <authorList>
            <person name="Brunel B."/>
        </authorList>
    </citation>
    <scope>NUCLEOTIDE SEQUENCE [LARGE SCALE GENOMIC DNA]</scope>
</reference>
<dbReference type="PANTHER" id="PTHR43708">
    <property type="entry name" value="CONSERVED EXPRESSED OXIDOREDUCTASE (EUROFUNG)"/>
    <property type="match status" value="1"/>
</dbReference>
<evidence type="ECO:0000259" key="3">
    <source>
        <dbReference type="Pfam" id="PF01408"/>
    </source>
</evidence>
<dbReference type="GO" id="GO:0000166">
    <property type="term" value="F:nucleotide binding"/>
    <property type="evidence" value="ECO:0007669"/>
    <property type="project" value="InterPro"/>
</dbReference>
<dbReference type="InterPro" id="IPR055170">
    <property type="entry name" value="GFO_IDH_MocA-like_dom"/>
</dbReference>
<dbReference type="Gene3D" id="3.30.360.10">
    <property type="entry name" value="Dihydrodipicolinate Reductase, domain 2"/>
    <property type="match status" value="1"/>
</dbReference>
<dbReference type="SUPFAM" id="SSF55347">
    <property type="entry name" value="Glyceraldehyde-3-phosphate dehydrogenase-like, C-terminal domain"/>
    <property type="match status" value="1"/>
</dbReference>
<feature type="domain" description="Gfo/Idh/MocA-like oxidoreductase N-terminal" evidence="3">
    <location>
        <begin position="28"/>
        <end position="132"/>
    </location>
</feature>
<proteinExistence type="inferred from homology"/>
<evidence type="ECO:0000313" key="6">
    <source>
        <dbReference type="Proteomes" id="UP000188388"/>
    </source>
</evidence>
<dbReference type="InterPro" id="IPR051317">
    <property type="entry name" value="Gfo/Idh/MocA_oxidoreduct"/>
</dbReference>
<gene>
    <name evidence="5" type="ORF">BQ8794_50247</name>
</gene>
<dbReference type="Gene3D" id="3.40.50.720">
    <property type="entry name" value="NAD(P)-binding Rossmann-like Domain"/>
    <property type="match status" value="1"/>
</dbReference>
<dbReference type="InterPro" id="IPR036291">
    <property type="entry name" value="NAD(P)-bd_dom_sf"/>
</dbReference>
<keyword evidence="2" id="KW-0560">Oxidoreductase</keyword>
<dbReference type="EMBL" id="FTPD01000045">
    <property type="protein sequence ID" value="SIT58145.1"/>
    <property type="molecule type" value="Genomic_DNA"/>
</dbReference>
<accession>A0A1R3VE25</accession>
<evidence type="ECO:0000313" key="5">
    <source>
        <dbReference type="EMBL" id="SIT58145.1"/>
    </source>
</evidence>
<keyword evidence="6" id="KW-1185">Reference proteome</keyword>
<dbReference type="STRING" id="1631249.BQ8794_50247"/>
<dbReference type="AlphaFoldDB" id="A0A1R3VE25"/>
<dbReference type="Pfam" id="PF01408">
    <property type="entry name" value="GFO_IDH_MocA"/>
    <property type="match status" value="1"/>
</dbReference>
<feature type="domain" description="GFO/IDH/MocA-like oxidoreductase" evidence="4">
    <location>
        <begin position="154"/>
        <end position="263"/>
    </location>
</feature>
<evidence type="ECO:0000256" key="2">
    <source>
        <dbReference type="ARBA" id="ARBA00023002"/>
    </source>
</evidence>
<dbReference type="PANTHER" id="PTHR43708:SF5">
    <property type="entry name" value="CONSERVED EXPRESSED OXIDOREDUCTASE (EUROFUNG)-RELATED"/>
    <property type="match status" value="1"/>
</dbReference>
<dbReference type="Proteomes" id="UP000188388">
    <property type="component" value="Unassembled WGS sequence"/>
</dbReference>
<dbReference type="SUPFAM" id="SSF51735">
    <property type="entry name" value="NAD(P)-binding Rossmann-fold domains"/>
    <property type="match status" value="1"/>
</dbReference>
<dbReference type="InterPro" id="IPR000683">
    <property type="entry name" value="Gfo/Idh/MocA-like_OxRdtase_N"/>
</dbReference>